<reference evidence="2 3" key="1">
    <citation type="journal article" date="2023" name="G3 (Bethesda)">
        <title>A chromosome-length genome assembly and annotation of blackberry (Rubus argutus, cv. 'Hillquist').</title>
        <authorList>
            <person name="Bruna T."/>
            <person name="Aryal R."/>
            <person name="Dudchenko O."/>
            <person name="Sargent D.J."/>
            <person name="Mead D."/>
            <person name="Buti M."/>
            <person name="Cavallini A."/>
            <person name="Hytonen T."/>
            <person name="Andres J."/>
            <person name="Pham M."/>
            <person name="Weisz D."/>
            <person name="Mascagni F."/>
            <person name="Usai G."/>
            <person name="Natali L."/>
            <person name="Bassil N."/>
            <person name="Fernandez G.E."/>
            <person name="Lomsadze A."/>
            <person name="Armour M."/>
            <person name="Olukolu B."/>
            <person name="Poorten T."/>
            <person name="Britton C."/>
            <person name="Davik J."/>
            <person name="Ashrafi H."/>
            <person name="Aiden E.L."/>
            <person name="Borodovsky M."/>
            <person name="Worthington M."/>
        </authorList>
    </citation>
    <scope>NUCLEOTIDE SEQUENCE [LARGE SCALE GENOMIC DNA]</scope>
    <source>
        <strain evidence="2">PI 553951</strain>
    </source>
</reference>
<accession>A0AAW1WLW2</accession>
<dbReference type="EMBL" id="JBEDUW010000005">
    <property type="protein sequence ID" value="KAK9925910.1"/>
    <property type="molecule type" value="Genomic_DNA"/>
</dbReference>
<feature type="compositionally biased region" description="Polar residues" evidence="1">
    <location>
        <begin position="46"/>
        <end position="58"/>
    </location>
</feature>
<proteinExistence type="predicted"/>
<sequence>MGNCNVCVRADDIENQSTYRQNNKKKAGERRPNPFSEGRDPVAGSDPSTQGRDSAQSPDSDRRQVHTWARIGTGRVRDHLSLYGTARPKEALAASPYPKGSSEQR</sequence>
<feature type="region of interest" description="Disordered" evidence="1">
    <location>
        <begin position="1"/>
        <end position="105"/>
    </location>
</feature>
<comment type="caution">
    <text evidence="2">The sequence shown here is derived from an EMBL/GenBank/DDBJ whole genome shotgun (WGS) entry which is preliminary data.</text>
</comment>
<feature type="compositionally biased region" description="Basic and acidic residues" evidence="1">
    <location>
        <begin position="29"/>
        <end position="40"/>
    </location>
</feature>
<keyword evidence="3" id="KW-1185">Reference proteome</keyword>
<gene>
    <name evidence="2" type="ORF">M0R45_023170</name>
</gene>
<dbReference type="AlphaFoldDB" id="A0AAW1WLW2"/>
<dbReference type="Proteomes" id="UP001457282">
    <property type="component" value="Unassembled WGS sequence"/>
</dbReference>
<evidence type="ECO:0000256" key="1">
    <source>
        <dbReference type="SAM" id="MobiDB-lite"/>
    </source>
</evidence>
<name>A0AAW1WLW2_RUBAR</name>
<evidence type="ECO:0000313" key="3">
    <source>
        <dbReference type="Proteomes" id="UP001457282"/>
    </source>
</evidence>
<organism evidence="2 3">
    <name type="scientific">Rubus argutus</name>
    <name type="common">Southern blackberry</name>
    <dbReference type="NCBI Taxonomy" id="59490"/>
    <lineage>
        <taxon>Eukaryota</taxon>
        <taxon>Viridiplantae</taxon>
        <taxon>Streptophyta</taxon>
        <taxon>Embryophyta</taxon>
        <taxon>Tracheophyta</taxon>
        <taxon>Spermatophyta</taxon>
        <taxon>Magnoliopsida</taxon>
        <taxon>eudicotyledons</taxon>
        <taxon>Gunneridae</taxon>
        <taxon>Pentapetalae</taxon>
        <taxon>rosids</taxon>
        <taxon>fabids</taxon>
        <taxon>Rosales</taxon>
        <taxon>Rosaceae</taxon>
        <taxon>Rosoideae</taxon>
        <taxon>Rosoideae incertae sedis</taxon>
        <taxon>Rubus</taxon>
    </lineage>
</organism>
<protein>
    <submittedName>
        <fullName evidence="2">Uncharacterized protein</fullName>
    </submittedName>
</protein>
<evidence type="ECO:0000313" key="2">
    <source>
        <dbReference type="EMBL" id="KAK9925910.1"/>
    </source>
</evidence>